<dbReference type="Proteomes" id="UP000575068">
    <property type="component" value="Unassembled WGS sequence"/>
</dbReference>
<name>A0A840HYM3_9SPHN</name>
<keyword evidence="2" id="KW-1185">Reference proteome</keyword>
<dbReference type="RefSeq" id="WP_017184242.1">
    <property type="nucleotide sequence ID" value="NZ_JACHOV010000013.1"/>
</dbReference>
<proteinExistence type="predicted"/>
<dbReference type="AlphaFoldDB" id="A0A840HYM3"/>
<evidence type="ECO:0000313" key="1">
    <source>
        <dbReference type="EMBL" id="MBB4642697.1"/>
    </source>
</evidence>
<dbReference type="EMBL" id="JACHOV010000013">
    <property type="protein sequence ID" value="MBB4642697.1"/>
    <property type="molecule type" value="Genomic_DNA"/>
</dbReference>
<organism evidence="1 2">
    <name type="scientific">Rhizorhapis suberifaciens</name>
    <name type="common">corky root of lettuce</name>
    <dbReference type="NCBI Taxonomy" id="13656"/>
    <lineage>
        <taxon>Bacteria</taxon>
        <taxon>Pseudomonadati</taxon>
        <taxon>Pseudomonadota</taxon>
        <taxon>Alphaproteobacteria</taxon>
        <taxon>Sphingomonadales</taxon>
        <taxon>Sphingomonadaceae</taxon>
        <taxon>Rhizorhapis</taxon>
    </lineage>
</organism>
<reference evidence="1 2" key="1">
    <citation type="submission" date="2020-08" db="EMBL/GenBank/DDBJ databases">
        <title>Genomic Encyclopedia of Type Strains, Phase IV (KMG-IV): sequencing the most valuable type-strain genomes for metagenomic binning, comparative biology and taxonomic classification.</title>
        <authorList>
            <person name="Goeker M."/>
        </authorList>
    </citation>
    <scope>NUCLEOTIDE SEQUENCE [LARGE SCALE GENOMIC DNA]</scope>
    <source>
        <strain evidence="1 2">DSM 7465</strain>
    </source>
</reference>
<comment type="caution">
    <text evidence="1">The sequence shown here is derived from an EMBL/GenBank/DDBJ whole genome shotgun (WGS) entry which is preliminary data.</text>
</comment>
<sequence length="79" mass="8634">MATQLKSPVDPDDELATIIINAALHDDGAAARSHLEAGFPVYYSEPETPADAVIKEYPGGRRELVRFDLHGEHFVQAMA</sequence>
<accession>A0A840HYM3</accession>
<protein>
    <submittedName>
        <fullName evidence="1">Uncharacterized protein</fullName>
    </submittedName>
</protein>
<gene>
    <name evidence="1" type="ORF">HNQ99_003033</name>
</gene>
<evidence type="ECO:0000313" key="2">
    <source>
        <dbReference type="Proteomes" id="UP000575068"/>
    </source>
</evidence>